<dbReference type="Proteomes" id="UP000034164">
    <property type="component" value="Unassembled WGS sequence"/>
</dbReference>
<dbReference type="VEuPathDB" id="FungiDB:EMCG_08968"/>
<dbReference type="AlphaFoldDB" id="A0A0G2I429"/>
<dbReference type="EMBL" id="LCZI01000692">
    <property type="protein sequence ID" value="KKZ65188.1"/>
    <property type="molecule type" value="Genomic_DNA"/>
</dbReference>
<organism evidence="1 2">
    <name type="scientific">[Emmonsia] crescens</name>
    <dbReference type="NCBI Taxonomy" id="73230"/>
    <lineage>
        <taxon>Eukaryota</taxon>
        <taxon>Fungi</taxon>
        <taxon>Dikarya</taxon>
        <taxon>Ascomycota</taxon>
        <taxon>Pezizomycotina</taxon>
        <taxon>Eurotiomycetes</taxon>
        <taxon>Eurotiomycetidae</taxon>
        <taxon>Onygenales</taxon>
        <taxon>Ajellomycetaceae</taxon>
        <taxon>Emergomyces</taxon>
    </lineage>
</organism>
<reference evidence="2" key="1">
    <citation type="journal article" date="2015" name="PLoS Genet.">
        <title>The dynamic genome and transcriptome of the human fungal pathogen Blastomyces and close relative Emmonsia.</title>
        <authorList>
            <person name="Munoz J.F."/>
            <person name="Gauthier G.M."/>
            <person name="Desjardins C.A."/>
            <person name="Gallo J.E."/>
            <person name="Holder J."/>
            <person name="Sullivan T.D."/>
            <person name="Marty A.J."/>
            <person name="Carmen J.C."/>
            <person name="Chen Z."/>
            <person name="Ding L."/>
            <person name="Gujja S."/>
            <person name="Magrini V."/>
            <person name="Misas E."/>
            <person name="Mitreva M."/>
            <person name="Priest M."/>
            <person name="Saif S."/>
            <person name="Whiston E.A."/>
            <person name="Young S."/>
            <person name="Zeng Q."/>
            <person name="Goldman W.E."/>
            <person name="Mardis E.R."/>
            <person name="Taylor J.W."/>
            <person name="McEwen J.G."/>
            <person name="Clay O.K."/>
            <person name="Klein B.S."/>
            <person name="Cuomo C.A."/>
        </authorList>
    </citation>
    <scope>NUCLEOTIDE SEQUENCE [LARGE SCALE GENOMIC DNA]</scope>
    <source>
        <strain evidence="2">UAMH 3008</strain>
    </source>
</reference>
<name>A0A0G2I429_9EURO</name>
<gene>
    <name evidence="1" type="ORF">EMCG_08968</name>
</gene>
<evidence type="ECO:0000313" key="2">
    <source>
        <dbReference type="Proteomes" id="UP000034164"/>
    </source>
</evidence>
<sequence length="274" mass="31000">MPTSKNICDIPAEVLALTFRYITNRDDKTSVLTVSKWFRAVGLMIFFENLEINPDYSRMDRVALAMPPYQNYIRKLSIYAVENETLIGALQSIPQLKGLRVQVLRLTGVGEEINTDIPAIPTLESLGLSGGFKSGFIGQIRGYLRSLTMYHLNVIDTDAFLPHHMKSLVKIRLEFCYLPDPKFLNRAAAHAKLIHIEMEKPETITIPYEISMPKVEQLHIGHILPRKFKIRGTPSDMFLECSIFGLQEPHTMHLNVPFSTAQSIQYAGGQWAPG</sequence>
<evidence type="ECO:0000313" key="1">
    <source>
        <dbReference type="EMBL" id="KKZ65188.1"/>
    </source>
</evidence>
<evidence type="ECO:0008006" key="3">
    <source>
        <dbReference type="Google" id="ProtNLM"/>
    </source>
</evidence>
<protein>
    <recommendedName>
        <fullName evidence="3">F-box domain-containing protein</fullName>
    </recommendedName>
</protein>
<comment type="caution">
    <text evidence="1">The sequence shown here is derived from an EMBL/GenBank/DDBJ whole genome shotgun (WGS) entry which is preliminary data.</text>
</comment>
<accession>A0A0G2I429</accession>
<proteinExistence type="predicted"/>